<keyword evidence="2" id="KW-1185">Reference proteome</keyword>
<organism evidence="1 2">
    <name type="scientific">Anisodus acutangulus</name>
    <dbReference type="NCBI Taxonomy" id="402998"/>
    <lineage>
        <taxon>Eukaryota</taxon>
        <taxon>Viridiplantae</taxon>
        <taxon>Streptophyta</taxon>
        <taxon>Embryophyta</taxon>
        <taxon>Tracheophyta</taxon>
        <taxon>Spermatophyta</taxon>
        <taxon>Magnoliopsida</taxon>
        <taxon>eudicotyledons</taxon>
        <taxon>Gunneridae</taxon>
        <taxon>Pentapetalae</taxon>
        <taxon>asterids</taxon>
        <taxon>lamiids</taxon>
        <taxon>Solanales</taxon>
        <taxon>Solanaceae</taxon>
        <taxon>Solanoideae</taxon>
        <taxon>Hyoscyameae</taxon>
        <taxon>Anisodus</taxon>
    </lineage>
</organism>
<dbReference type="AlphaFoldDB" id="A0A9Q1R877"/>
<protein>
    <submittedName>
        <fullName evidence="1">Uncharacterized protein</fullName>
    </submittedName>
</protein>
<evidence type="ECO:0000313" key="1">
    <source>
        <dbReference type="EMBL" id="KAJ8542945.1"/>
    </source>
</evidence>
<comment type="caution">
    <text evidence="1">The sequence shown here is derived from an EMBL/GenBank/DDBJ whole genome shotgun (WGS) entry which is preliminary data.</text>
</comment>
<name>A0A9Q1R877_9SOLA</name>
<dbReference type="OrthoDB" id="1751130at2759"/>
<gene>
    <name evidence="1" type="ORF">K7X08_005468</name>
</gene>
<accession>A0A9Q1R877</accession>
<proteinExistence type="predicted"/>
<reference evidence="2" key="1">
    <citation type="journal article" date="2023" name="Proc. Natl. Acad. Sci. U.S.A.">
        <title>Genomic and structural basis for evolution of tropane alkaloid biosynthesis.</title>
        <authorList>
            <person name="Wanga Y.-J."/>
            <person name="Taina T."/>
            <person name="Yua J.-Y."/>
            <person name="Lia J."/>
            <person name="Xua B."/>
            <person name="Chenc J."/>
            <person name="D'Auriad J.C."/>
            <person name="Huanga J.-P."/>
            <person name="Huanga S.-X."/>
        </authorList>
    </citation>
    <scope>NUCLEOTIDE SEQUENCE [LARGE SCALE GENOMIC DNA]</scope>
    <source>
        <strain evidence="2">cv. KIB-2019</strain>
    </source>
</reference>
<dbReference type="EMBL" id="JAJAGQ010000014">
    <property type="protein sequence ID" value="KAJ8542945.1"/>
    <property type="molecule type" value="Genomic_DNA"/>
</dbReference>
<dbReference type="Proteomes" id="UP001152561">
    <property type="component" value="Unassembled WGS sequence"/>
</dbReference>
<evidence type="ECO:0000313" key="2">
    <source>
        <dbReference type="Proteomes" id="UP001152561"/>
    </source>
</evidence>
<sequence length="108" mass="11767">MCLKEEDLDVLLEERPHAEPPPLAVRQYFAYGNCNNMAGNMTDVVATAAASRGNVVAFTAAAAAPVQGSNTAAFPTVGAPPSSSHHHDRPEKFMGSEFKRWQQKMLFY</sequence>